<evidence type="ECO:0000313" key="1">
    <source>
        <dbReference type="EMBL" id="SFF77232.1"/>
    </source>
</evidence>
<dbReference type="AlphaFoldDB" id="A0A1I2LCV5"/>
<sequence>MSGTGKQKENFTVKKRKLFLLKTKTMKFSRLVLGLVLSVGFATCSNDDSLFEEEPQVKSYEFVSLQWKLKSTEGQYIVEENKFP</sequence>
<dbReference type="Proteomes" id="UP000199116">
    <property type="component" value="Unassembled WGS sequence"/>
</dbReference>
<accession>A0A1I2LCV5</accession>
<gene>
    <name evidence="1" type="ORF">SAMN04488033_10892</name>
</gene>
<evidence type="ECO:0000313" key="2">
    <source>
        <dbReference type="Proteomes" id="UP000199116"/>
    </source>
</evidence>
<protein>
    <submittedName>
        <fullName evidence="1">Uncharacterized protein</fullName>
    </submittedName>
</protein>
<name>A0A1I2LCV5_9FLAO</name>
<organism evidence="1 2">
    <name type="scientific">Salegentibacter agarivorans</name>
    <dbReference type="NCBI Taxonomy" id="345907"/>
    <lineage>
        <taxon>Bacteria</taxon>
        <taxon>Pseudomonadati</taxon>
        <taxon>Bacteroidota</taxon>
        <taxon>Flavobacteriia</taxon>
        <taxon>Flavobacteriales</taxon>
        <taxon>Flavobacteriaceae</taxon>
        <taxon>Salegentibacter</taxon>
    </lineage>
</organism>
<dbReference type="EMBL" id="FOOH01000008">
    <property type="protein sequence ID" value="SFF77232.1"/>
    <property type="molecule type" value="Genomic_DNA"/>
</dbReference>
<reference evidence="2" key="1">
    <citation type="submission" date="2016-10" db="EMBL/GenBank/DDBJ databases">
        <authorList>
            <person name="Varghese N."/>
            <person name="Submissions S."/>
        </authorList>
    </citation>
    <scope>NUCLEOTIDE SEQUENCE [LARGE SCALE GENOMIC DNA]</scope>
    <source>
        <strain evidence="2">DSM 23515</strain>
    </source>
</reference>
<keyword evidence="2" id="KW-1185">Reference proteome</keyword>
<proteinExistence type="predicted"/>